<gene>
    <name evidence="2" type="ORF">LTRI10_LOCUS2020</name>
</gene>
<evidence type="ECO:0000313" key="3">
    <source>
        <dbReference type="Proteomes" id="UP001497516"/>
    </source>
</evidence>
<proteinExistence type="predicted"/>
<sequence length="141" mass="14874">MTIDGHLDMGPEVVAGLGAKEGGPSPLVGCGDAMLVDKKALEKTTGKQSGEQVAMVSEKQDGGESPMVLDAATKVANEYGSNLSKLLEVFRMAIADEELEDRKRSADMVEDLPRDPTPTKKICAEKSGEEPGETVEVASPK</sequence>
<accession>A0AAV2CE87</accession>
<dbReference type="Proteomes" id="UP001497516">
    <property type="component" value="Chromosome 1"/>
</dbReference>
<evidence type="ECO:0000313" key="2">
    <source>
        <dbReference type="EMBL" id="CAL1354181.1"/>
    </source>
</evidence>
<feature type="region of interest" description="Disordered" evidence="1">
    <location>
        <begin position="101"/>
        <end position="141"/>
    </location>
</feature>
<dbReference type="EMBL" id="OZ034813">
    <property type="protein sequence ID" value="CAL1354181.1"/>
    <property type="molecule type" value="Genomic_DNA"/>
</dbReference>
<organism evidence="2 3">
    <name type="scientific">Linum trigynum</name>
    <dbReference type="NCBI Taxonomy" id="586398"/>
    <lineage>
        <taxon>Eukaryota</taxon>
        <taxon>Viridiplantae</taxon>
        <taxon>Streptophyta</taxon>
        <taxon>Embryophyta</taxon>
        <taxon>Tracheophyta</taxon>
        <taxon>Spermatophyta</taxon>
        <taxon>Magnoliopsida</taxon>
        <taxon>eudicotyledons</taxon>
        <taxon>Gunneridae</taxon>
        <taxon>Pentapetalae</taxon>
        <taxon>rosids</taxon>
        <taxon>fabids</taxon>
        <taxon>Malpighiales</taxon>
        <taxon>Linaceae</taxon>
        <taxon>Linum</taxon>
    </lineage>
</organism>
<keyword evidence="3" id="KW-1185">Reference proteome</keyword>
<name>A0AAV2CE87_9ROSI</name>
<feature type="compositionally biased region" description="Basic and acidic residues" evidence="1">
    <location>
        <begin position="101"/>
        <end position="129"/>
    </location>
</feature>
<protein>
    <submittedName>
        <fullName evidence="2">Uncharacterized protein</fullName>
    </submittedName>
</protein>
<reference evidence="2 3" key="1">
    <citation type="submission" date="2024-04" db="EMBL/GenBank/DDBJ databases">
        <authorList>
            <person name="Fracassetti M."/>
        </authorList>
    </citation>
    <scope>NUCLEOTIDE SEQUENCE [LARGE SCALE GENOMIC DNA]</scope>
</reference>
<dbReference type="AlphaFoldDB" id="A0AAV2CE87"/>
<evidence type="ECO:0000256" key="1">
    <source>
        <dbReference type="SAM" id="MobiDB-lite"/>
    </source>
</evidence>